<evidence type="ECO:0008006" key="4">
    <source>
        <dbReference type="Google" id="ProtNLM"/>
    </source>
</evidence>
<feature type="transmembrane region" description="Helical" evidence="1">
    <location>
        <begin position="80"/>
        <end position="100"/>
    </location>
</feature>
<reference evidence="2 3" key="1">
    <citation type="submission" date="2022-10" db="EMBL/GenBank/DDBJ databases">
        <title>Luteolibacter flavescens strain MCCC 1K03193, whole genome shotgun sequencing project.</title>
        <authorList>
            <person name="Zhao G."/>
            <person name="Shen L."/>
        </authorList>
    </citation>
    <scope>NUCLEOTIDE SEQUENCE [LARGE SCALE GENOMIC DNA]</scope>
    <source>
        <strain evidence="2 3">MCCC 1K03193</strain>
    </source>
</reference>
<dbReference type="Proteomes" id="UP001207930">
    <property type="component" value="Unassembled WGS sequence"/>
</dbReference>
<dbReference type="RefSeq" id="WP_264501196.1">
    <property type="nucleotide sequence ID" value="NZ_JAPDDS010000005.1"/>
</dbReference>
<evidence type="ECO:0000313" key="2">
    <source>
        <dbReference type="EMBL" id="MCW1885239.1"/>
    </source>
</evidence>
<comment type="caution">
    <text evidence="2">The sequence shown here is derived from an EMBL/GenBank/DDBJ whole genome shotgun (WGS) entry which is preliminary data.</text>
</comment>
<protein>
    <recommendedName>
        <fullName evidence="4">MFS transporter</fullName>
    </recommendedName>
</protein>
<feature type="transmembrane region" description="Helical" evidence="1">
    <location>
        <begin position="15"/>
        <end position="33"/>
    </location>
</feature>
<evidence type="ECO:0000313" key="3">
    <source>
        <dbReference type="Proteomes" id="UP001207930"/>
    </source>
</evidence>
<name>A0ABT3FPH8_9BACT</name>
<keyword evidence="3" id="KW-1185">Reference proteome</keyword>
<proteinExistence type="predicted"/>
<sequence>MPDPKAKSPSQEHPLANILINVLIPVLALSYLSKDPALQVKLGKSVQPWHIGPMWAMIVALLPPLAYGIWHFVKTRKGNVFSALGFISVLLTGGLTLYLWNADGTVKPNAGLLFGIKEGSIPLVLAFAILTSHKSASPLIRVFLYNDSIFDIPKIEQRVAERGTQDGYSRLLLQATRFFAGSFFLSAAMNLGLALWFFRGFDSMAPDALETYNSIVGKLTGWSFAVIGLPVMAILFVILMRLLKGLRELTGMDDKELMLPR</sequence>
<dbReference type="EMBL" id="JAPDDS010000005">
    <property type="protein sequence ID" value="MCW1885239.1"/>
    <property type="molecule type" value="Genomic_DNA"/>
</dbReference>
<keyword evidence="1" id="KW-0472">Membrane</keyword>
<organism evidence="2 3">
    <name type="scientific">Luteolibacter flavescens</name>
    <dbReference type="NCBI Taxonomy" id="1859460"/>
    <lineage>
        <taxon>Bacteria</taxon>
        <taxon>Pseudomonadati</taxon>
        <taxon>Verrucomicrobiota</taxon>
        <taxon>Verrucomicrobiia</taxon>
        <taxon>Verrucomicrobiales</taxon>
        <taxon>Verrucomicrobiaceae</taxon>
        <taxon>Luteolibacter</taxon>
    </lineage>
</organism>
<gene>
    <name evidence="2" type="ORF">OKA04_10910</name>
</gene>
<feature type="transmembrane region" description="Helical" evidence="1">
    <location>
        <begin position="178"/>
        <end position="199"/>
    </location>
</feature>
<evidence type="ECO:0000256" key="1">
    <source>
        <dbReference type="SAM" id="Phobius"/>
    </source>
</evidence>
<keyword evidence="1" id="KW-1133">Transmembrane helix</keyword>
<keyword evidence="1" id="KW-0812">Transmembrane</keyword>
<feature type="transmembrane region" description="Helical" evidence="1">
    <location>
        <begin position="219"/>
        <end position="243"/>
    </location>
</feature>
<feature type="transmembrane region" description="Helical" evidence="1">
    <location>
        <begin position="112"/>
        <end position="131"/>
    </location>
</feature>
<accession>A0ABT3FPH8</accession>
<feature type="transmembrane region" description="Helical" evidence="1">
    <location>
        <begin position="53"/>
        <end position="73"/>
    </location>
</feature>
<dbReference type="NCBIfam" id="NF041646">
    <property type="entry name" value="VC0807_fam"/>
    <property type="match status" value="1"/>
</dbReference>